<accession>A0A917IXL7</accession>
<gene>
    <name evidence="1" type="ORF">GCM10011379_21280</name>
</gene>
<name>A0A917IXL7_9BACT</name>
<reference evidence="1" key="2">
    <citation type="submission" date="2020-09" db="EMBL/GenBank/DDBJ databases">
        <authorList>
            <person name="Sun Q."/>
            <person name="Zhou Y."/>
        </authorList>
    </citation>
    <scope>NUCLEOTIDE SEQUENCE</scope>
    <source>
        <strain evidence="1">CGMCC 1.15290</strain>
    </source>
</reference>
<sequence>MPDTANNGRAKDDLSNLEYRSKLESQMGFRDLRKGADSLEIRLWYSFSFSDFRELYTIRLCDSTCYLTYSKVYLRRIHYSVIANNPDWGSYNDPMVDSISSKTVLLGKADYEKVHLDSVWLLKAESELRLPDTLSFSDCDSYALGVADKRRFKYIRYHCPGGIYMKTHMKEVAAFMRYCERVMGLAGKRGWIPLEW</sequence>
<protein>
    <submittedName>
        <fullName evidence="1">Uncharacterized protein</fullName>
    </submittedName>
</protein>
<keyword evidence="2" id="KW-1185">Reference proteome</keyword>
<evidence type="ECO:0000313" key="2">
    <source>
        <dbReference type="Proteomes" id="UP000627292"/>
    </source>
</evidence>
<evidence type="ECO:0000313" key="1">
    <source>
        <dbReference type="EMBL" id="GGH66758.1"/>
    </source>
</evidence>
<dbReference type="AlphaFoldDB" id="A0A917IXL7"/>
<organism evidence="1 2">
    <name type="scientific">Filimonas zeae</name>
    <dbReference type="NCBI Taxonomy" id="1737353"/>
    <lineage>
        <taxon>Bacteria</taxon>
        <taxon>Pseudomonadati</taxon>
        <taxon>Bacteroidota</taxon>
        <taxon>Chitinophagia</taxon>
        <taxon>Chitinophagales</taxon>
        <taxon>Chitinophagaceae</taxon>
        <taxon>Filimonas</taxon>
    </lineage>
</organism>
<proteinExistence type="predicted"/>
<dbReference type="Proteomes" id="UP000627292">
    <property type="component" value="Unassembled WGS sequence"/>
</dbReference>
<comment type="caution">
    <text evidence="1">The sequence shown here is derived from an EMBL/GenBank/DDBJ whole genome shotgun (WGS) entry which is preliminary data.</text>
</comment>
<dbReference type="EMBL" id="BMIB01000002">
    <property type="protein sequence ID" value="GGH66758.1"/>
    <property type="molecule type" value="Genomic_DNA"/>
</dbReference>
<reference evidence="1" key="1">
    <citation type="journal article" date="2014" name="Int. J. Syst. Evol. Microbiol.">
        <title>Complete genome sequence of Corynebacterium casei LMG S-19264T (=DSM 44701T), isolated from a smear-ripened cheese.</title>
        <authorList>
            <consortium name="US DOE Joint Genome Institute (JGI-PGF)"/>
            <person name="Walter F."/>
            <person name="Albersmeier A."/>
            <person name="Kalinowski J."/>
            <person name="Ruckert C."/>
        </authorList>
    </citation>
    <scope>NUCLEOTIDE SEQUENCE</scope>
    <source>
        <strain evidence="1">CGMCC 1.15290</strain>
    </source>
</reference>